<name>A0A0M7B819_9RHOB</name>
<dbReference type="EMBL" id="CYPR01000097">
    <property type="protein sequence ID" value="CUH38860.1"/>
    <property type="molecule type" value="Genomic_DNA"/>
</dbReference>
<dbReference type="Proteomes" id="UP000049455">
    <property type="component" value="Unassembled WGS sequence"/>
</dbReference>
<evidence type="ECO:0008006" key="3">
    <source>
        <dbReference type="Google" id="ProtNLM"/>
    </source>
</evidence>
<evidence type="ECO:0000313" key="2">
    <source>
        <dbReference type="Proteomes" id="UP000049455"/>
    </source>
</evidence>
<dbReference type="OrthoDB" id="7867642at2"/>
<organism evidence="1 2">
    <name type="scientific">Jannaschia seosinensis</name>
    <dbReference type="NCBI Taxonomy" id="313367"/>
    <lineage>
        <taxon>Bacteria</taxon>
        <taxon>Pseudomonadati</taxon>
        <taxon>Pseudomonadota</taxon>
        <taxon>Alphaproteobacteria</taxon>
        <taxon>Rhodobacterales</taxon>
        <taxon>Roseobacteraceae</taxon>
        <taxon>Jannaschia</taxon>
    </lineage>
</organism>
<dbReference type="RefSeq" id="WP_055663127.1">
    <property type="nucleotide sequence ID" value="NZ_CYPR01000097.1"/>
</dbReference>
<protein>
    <recommendedName>
        <fullName evidence="3">Succinate dehydrogenase</fullName>
    </recommendedName>
</protein>
<dbReference type="STRING" id="313367.JSE7799_01578"/>
<sequence>MRHEILLLPLALAACDTALGTEVSRAAAKSAVNPILAARFPGLPLEPATNCVIDNATGSEIVTLAGVAATGAAPDDTTMRIVLDIVRRPATIECIAAEGLPVLLQTL</sequence>
<keyword evidence="2" id="KW-1185">Reference proteome</keyword>
<gene>
    <name evidence="1" type="ORF">JSE7799_01578</name>
</gene>
<accession>A0A0M7B819</accession>
<dbReference type="PROSITE" id="PS51257">
    <property type="entry name" value="PROKAR_LIPOPROTEIN"/>
    <property type="match status" value="1"/>
</dbReference>
<evidence type="ECO:0000313" key="1">
    <source>
        <dbReference type="EMBL" id="CUH38860.1"/>
    </source>
</evidence>
<reference evidence="1 2" key="1">
    <citation type="submission" date="2015-09" db="EMBL/GenBank/DDBJ databases">
        <authorList>
            <person name="Jackson K.R."/>
            <person name="Lunt B.L."/>
            <person name="Fisher J.N.B."/>
            <person name="Gardner A.V."/>
            <person name="Bailey M.E."/>
            <person name="Deus L.M."/>
            <person name="Earl A.S."/>
            <person name="Gibby P.D."/>
            <person name="Hartmann K.A."/>
            <person name="Liu J.E."/>
            <person name="Manci A.M."/>
            <person name="Nielsen D.A."/>
            <person name="Solomon M.B."/>
            <person name="Breakwell D.P."/>
            <person name="Burnett S.H."/>
            <person name="Grose J.H."/>
        </authorList>
    </citation>
    <scope>NUCLEOTIDE SEQUENCE [LARGE SCALE GENOMIC DNA]</scope>
    <source>
        <strain evidence="1 2">CECT 7799</strain>
    </source>
</reference>
<proteinExistence type="predicted"/>
<dbReference type="AlphaFoldDB" id="A0A0M7B819"/>